<evidence type="ECO:0000313" key="1">
    <source>
        <dbReference type="EMBL" id="SMD36924.1"/>
    </source>
</evidence>
<name>A0A1W2GK45_REIFA</name>
<sequence length="131" mass="14666">MTDKLHVLVLFFILIFLTSGCQDEDQPSILGVWSCSEGYLENCGESSIFYDLECEGFEVTFLSDGTFATAIEFNGEIIESEGTYIISDDFLILNLETGNEATDRFTLSSSELQIINEQGEGCQLIWVYTKV</sequence>
<evidence type="ECO:0008006" key="3">
    <source>
        <dbReference type="Google" id="ProtNLM"/>
    </source>
</evidence>
<dbReference type="STRING" id="692418.SAMN04488029_3147"/>
<gene>
    <name evidence="1" type="ORF">SAMN04488029_3147</name>
</gene>
<protein>
    <recommendedName>
        <fullName evidence="3">Lipocalin-like domain-containing protein</fullName>
    </recommendedName>
</protein>
<dbReference type="Proteomes" id="UP000192472">
    <property type="component" value="Unassembled WGS sequence"/>
</dbReference>
<evidence type="ECO:0000313" key="2">
    <source>
        <dbReference type="Proteomes" id="UP000192472"/>
    </source>
</evidence>
<accession>A0A1W2GK45</accession>
<dbReference type="EMBL" id="FWYF01000003">
    <property type="protein sequence ID" value="SMD36924.1"/>
    <property type="molecule type" value="Genomic_DNA"/>
</dbReference>
<dbReference type="RefSeq" id="WP_139793918.1">
    <property type="nucleotide sequence ID" value="NZ_FWYF01000003.1"/>
</dbReference>
<dbReference type="PROSITE" id="PS51257">
    <property type="entry name" value="PROKAR_LIPOPROTEIN"/>
    <property type="match status" value="1"/>
</dbReference>
<dbReference type="AlphaFoldDB" id="A0A1W2GK45"/>
<organism evidence="1 2">
    <name type="scientific">Reichenbachiella faecimaris</name>
    <dbReference type="NCBI Taxonomy" id="692418"/>
    <lineage>
        <taxon>Bacteria</taxon>
        <taxon>Pseudomonadati</taxon>
        <taxon>Bacteroidota</taxon>
        <taxon>Cytophagia</taxon>
        <taxon>Cytophagales</taxon>
        <taxon>Reichenbachiellaceae</taxon>
        <taxon>Reichenbachiella</taxon>
    </lineage>
</organism>
<keyword evidence="2" id="KW-1185">Reference proteome</keyword>
<reference evidence="1 2" key="1">
    <citation type="submission" date="2017-04" db="EMBL/GenBank/DDBJ databases">
        <authorList>
            <person name="Afonso C.L."/>
            <person name="Miller P.J."/>
            <person name="Scott M.A."/>
            <person name="Spackman E."/>
            <person name="Goraichik I."/>
            <person name="Dimitrov K.M."/>
            <person name="Suarez D.L."/>
            <person name="Swayne D.E."/>
        </authorList>
    </citation>
    <scope>NUCLEOTIDE SEQUENCE [LARGE SCALE GENOMIC DNA]</scope>
    <source>
        <strain evidence="1 2">DSM 26133</strain>
    </source>
</reference>
<proteinExistence type="predicted"/>